<dbReference type="KEGG" id="scac:106081150"/>
<dbReference type="PANTHER" id="PTHR45973:SF12">
    <property type="entry name" value="DYNEIN REGULATORY COMPLEX SUBUNIT 3"/>
    <property type="match status" value="1"/>
</dbReference>
<keyword evidence="3" id="KW-0963">Cytoplasm</keyword>
<name>A0A1I8Q7I6_STOCA</name>
<keyword evidence="17" id="KW-1185">Reference proteome</keyword>
<keyword evidence="9" id="KW-0206">Cytoskeleton</keyword>
<evidence type="ECO:0000313" key="16">
    <source>
        <dbReference type="EnsemblMetazoa" id="SCAU014603-PC"/>
    </source>
</evidence>
<evidence type="ECO:0000256" key="5">
    <source>
        <dbReference type="ARBA" id="ARBA00022737"/>
    </source>
</evidence>
<keyword evidence="5" id="KW-0677">Repeat</keyword>
<keyword evidence="10" id="KW-0966">Cell projection</keyword>
<proteinExistence type="inferred from homology"/>
<dbReference type="InterPro" id="IPR001611">
    <property type="entry name" value="Leu-rich_rpt"/>
</dbReference>
<evidence type="ECO:0000256" key="1">
    <source>
        <dbReference type="ARBA" id="ARBA00003843"/>
    </source>
</evidence>
<dbReference type="EnsemblMetazoa" id="SCAU014603-RC">
    <property type="protein sequence ID" value="SCAU014603-PC"/>
    <property type="gene ID" value="SCAU014603"/>
</dbReference>
<evidence type="ECO:0000256" key="15">
    <source>
        <dbReference type="ARBA" id="ARBA00040950"/>
    </source>
</evidence>
<dbReference type="Gene3D" id="3.80.10.10">
    <property type="entry name" value="Ribonuclease Inhibitor"/>
    <property type="match status" value="1"/>
</dbReference>
<dbReference type="AlphaFoldDB" id="A0A1I8Q7I6"/>
<evidence type="ECO:0000256" key="13">
    <source>
        <dbReference type="ARBA" id="ARBA00031862"/>
    </source>
</evidence>
<keyword evidence="8" id="KW-0969">Cilium</keyword>
<reference evidence="17" key="1">
    <citation type="submission" date="2015-05" db="EMBL/GenBank/DDBJ databases">
        <authorList>
            <person name="Wilson R.K."/>
            <person name="Warren W.C."/>
            <person name="Olafson P."/>
        </authorList>
    </citation>
    <scope>NUCLEOTIDE SEQUENCE [LARGE SCALE GENOMIC DNA]</scope>
    <source>
        <strain evidence="17">USDA</strain>
    </source>
</reference>
<accession>A0A1I8Q7I6</accession>
<dbReference type="InterPro" id="IPR032675">
    <property type="entry name" value="LRR_dom_sf"/>
</dbReference>
<evidence type="ECO:0000256" key="6">
    <source>
        <dbReference type="ARBA" id="ARBA00022846"/>
    </source>
</evidence>
<dbReference type="VEuPathDB" id="VectorBase:SCAU014603"/>
<comment type="subcellular location">
    <subcellularLocation>
        <location evidence="2">Cytoplasm</location>
        <location evidence="2">Cytoskeleton</location>
        <location evidence="2">Flagellum axoneme</location>
    </subcellularLocation>
</comment>
<evidence type="ECO:0000256" key="12">
    <source>
        <dbReference type="ARBA" id="ARBA00030843"/>
    </source>
</evidence>
<dbReference type="EnsemblMetazoa" id="SCAU014603-RB">
    <property type="protein sequence ID" value="SCAU014603-PB"/>
    <property type="gene ID" value="SCAU014603"/>
</dbReference>
<dbReference type="Proteomes" id="UP000095300">
    <property type="component" value="Unassembled WGS sequence"/>
</dbReference>
<evidence type="ECO:0000256" key="4">
    <source>
        <dbReference type="ARBA" id="ARBA00022614"/>
    </source>
</evidence>
<evidence type="ECO:0000256" key="11">
    <source>
        <dbReference type="ARBA" id="ARBA00024433"/>
    </source>
</evidence>
<dbReference type="STRING" id="35570.A0A1I8Q7I6"/>
<dbReference type="SUPFAM" id="SSF52075">
    <property type="entry name" value="Outer arm dynein light chain 1"/>
    <property type="match status" value="1"/>
</dbReference>
<keyword evidence="6" id="KW-0282">Flagellum</keyword>
<dbReference type="EnsemblMetazoa" id="SCAU014603-RA">
    <property type="protein sequence ID" value="SCAU014603-PA"/>
    <property type="gene ID" value="SCAU014603"/>
</dbReference>
<dbReference type="PROSITE" id="PS51450">
    <property type="entry name" value="LRR"/>
    <property type="match status" value="3"/>
</dbReference>
<dbReference type="InterPro" id="IPR050576">
    <property type="entry name" value="Cilia_flagella_integrity"/>
</dbReference>
<evidence type="ECO:0000256" key="8">
    <source>
        <dbReference type="ARBA" id="ARBA00023069"/>
    </source>
</evidence>
<comment type="function">
    <text evidence="1">Cilium-specific protein required for cilia structures.</text>
</comment>
<organism evidence="16 17">
    <name type="scientific">Stomoxys calcitrans</name>
    <name type="common">Stable fly</name>
    <name type="synonym">Conops calcitrans</name>
    <dbReference type="NCBI Taxonomy" id="35570"/>
    <lineage>
        <taxon>Eukaryota</taxon>
        <taxon>Metazoa</taxon>
        <taxon>Ecdysozoa</taxon>
        <taxon>Arthropoda</taxon>
        <taxon>Hexapoda</taxon>
        <taxon>Insecta</taxon>
        <taxon>Pterygota</taxon>
        <taxon>Neoptera</taxon>
        <taxon>Endopterygota</taxon>
        <taxon>Diptera</taxon>
        <taxon>Brachycera</taxon>
        <taxon>Muscomorpha</taxon>
        <taxon>Muscoidea</taxon>
        <taxon>Muscidae</taxon>
        <taxon>Stomoxys</taxon>
    </lineage>
</organism>
<evidence type="ECO:0000256" key="2">
    <source>
        <dbReference type="ARBA" id="ARBA00004611"/>
    </source>
</evidence>
<sequence>MSKVQDEKGAITNETKSVDTIVYPEIEPGIISKQMIENAYLDEGYKGEEDRLHRIEPVVYERITSLRLDFKNILRIDHLWILPNLTKLALNCNKIETIEHLDTLVNLKELDLSFNFIERIENLDKLVNLEVLSLFSNLIVKIENLDALQKIIILSIGNNLINSIEGIERFRFLPNLKVLNLEGNPVGNEADFSLSDYVAAILPKLKYYEYVAINEDQRKKARSRFSRELREIETNEEMELQVRSQKLKEEQDAEQLSLSFVEHLNEHQLFESLWIDDEDGRILMLVGEAANNLAEEYDNDIFELTQEIYKLGLKKYEERQREIELFQRSISQGHLEVQQTGHKILEDFMIQKNMLFDEAIACHKYLEKSSIQVDTIDDKEAAQYVDKLENISMQFDDMVNSVWQQLMSQELHLHEATENTIINFERKMQEMIEKFMEQVRTFFSQLRDIAVQFSENLYEIVSRFIANKLAMQDFDGVPEPLRICMEDRKAISNLVYGMKDVHTQRIDKRKDRLIQRSKQFIDDMISKLKKNELERNRTKVLEINAFLDLITESWHNLQQEVHDKLLNIDN</sequence>
<evidence type="ECO:0000313" key="17">
    <source>
        <dbReference type="Proteomes" id="UP000095300"/>
    </source>
</evidence>
<keyword evidence="4" id="KW-0433">Leucine-rich repeat</keyword>
<evidence type="ECO:0000256" key="14">
    <source>
        <dbReference type="ARBA" id="ARBA00038378"/>
    </source>
</evidence>
<gene>
    <name evidence="16" type="primary">106081150</name>
</gene>
<keyword evidence="7" id="KW-0175">Coiled coil</keyword>
<evidence type="ECO:0000256" key="9">
    <source>
        <dbReference type="ARBA" id="ARBA00023212"/>
    </source>
</evidence>
<dbReference type="OrthoDB" id="27917at2759"/>
<evidence type="ECO:0000256" key="3">
    <source>
        <dbReference type="ARBA" id="ARBA00022490"/>
    </source>
</evidence>
<dbReference type="PANTHER" id="PTHR45973">
    <property type="entry name" value="PROTEIN PHOSPHATASE 1 REGULATORY SUBUNIT SDS22-RELATED"/>
    <property type="match status" value="1"/>
</dbReference>
<evidence type="ECO:0000256" key="7">
    <source>
        <dbReference type="ARBA" id="ARBA00023054"/>
    </source>
</evidence>
<protein>
    <recommendedName>
        <fullName evidence="11">Dynein axonemal assembly factor 1 homolog</fullName>
    </recommendedName>
    <alternativeName>
        <fullName evidence="13">Defective transmitter-recycling protein</fullName>
    </alternativeName>
    <alternativeName>
        <fullName evidence="15">Dynein regulatory complex subunit 3</fullName>
    </alternativeName>
    <alternativeName>
        <fullName evidence="12">Leucine-rich repeat-containing protein 50 homolog</fullName>
    </alternativeName>
</protein>
<evidence type="ECO:0000256" key="10">
    <source>
        <dbReference type="ARBA" id="ARBA00023273"/>
    </source>
</evidence>
<comment type="similarity">
    <text evidence="14">Belongs to the DRC3 family.</text>
</comment>
<dbReference type="SMART" id="SM00365">
    <property type="entry name" value="LRR_SD22"/>
    <property type="match status" value="4"/>
</dbReference>
<reference evidence="16" key="2">
    <citation type="submission" date="2020-05" db="UniProtKB">
        <authorList>
            <consortium name="EnsemblMetazoa"/>
        </authorList>
    </citation>
    <scope>IDENTIFICATION</scope>
    <source>
        <strain evidence="16">USDA</strain>
    </source>
</reference>
<dbReference type="Pfam" id="PF14580">
    <property type="entry name" value="LRR_9"/>
    <property type="match status" value="1"/>
</dbReference>
<dbReference type="GO" id="GO:0005929">
    <property type="term" value="C:cilium"/>
    <property type="evidence" value="ECO:0007669"/>
    <property type="project" value="TreeGrafter"/>
</dbReference>